<proteinExistence type="inferred from homology"/>
<dbReference type="SUPFAM" id="SSF50978">
    <property type="entry name" value="WD40 repeat-like"/>
    <property type="match status" value="1"/>
</dbReference>
<dbReference type="InterPro" id="IPR015505">
    <property type="entry name" value="Coronin"/>
</dbReference>
<evidence type="ECO:0000256" key="3">
    <source>
        <dbReference type="PROSITE-ProRule" id="PRU00221"/>
    </source>
</evidence>
<evidence type="ECO:0000256" key="2">
    <source>
        <dbReference type="ARBA" id="ARBA00022737"/>
    </source>
</evidence>
<feature type="region of interest" description="Disordered" evidence="5">
    <location>
        <begin position="454"/>
        <end position="536"/>
    </location>
</feature>
<organism evidence="7 8">
    <name type="scientific">Onchocerca flexuosa</name>
    <dbReference type="NCBI Taxonomy" id="387005"/>
    <lineage>
        <taxon>Eukaryota</taxon>
        <taxon>Metazoa</taxon>
        <taxon>Ecdysozoa</taxon>
        <taxon>Nematoda</taxon>
        <taxon>Chromadorea</taxon>
        <taxon>Rhabditida</taxon>
        <taxon>Spirurina</taxon>
        <taxon>Spiruromorpha</taxon>
        <taxon>Filarioidea</taxon>
        <taxon>Onchocercidae</taxon>
        <taxon>Onchocerca</taxon>
    </lineage>
</organism>
<feature type="compositionally biased region" description="Polar residues" evidence="5">
    <location>
        <begin position="456"/>
        <end position="469"/>
    </location>
</feature>
<feature type="compositionally biased region" description="Basic and acidic residues" evidence="5">
    <location>
        <begin position="565"/>
        <end position="580"/>
    </location>
</feature>
<keyword evidence="1 3" id="KW-0853">WD repeat</keyword>
<dbReference type="Gene3D" id="2.130.10.10">
    <property type="entry name" value="YVTN repeat-like/Quinoprotein amine dehydrogenase"/>
    <property type="match status" value="2"/>
</dbReference>
<dbReference type="Pfam" id="PF16300">
    <property type="entry name" value="WD40_4"/>
    <property type="match status" value="1"/>
</dbReference>
<dbReference type="SMART" id="SM01166">
    <property type="entry name" value="DUF1899"/>
    <property type="match status" value="1"/>
</dbReference>
<evidence type="ECO:0000313" key="7">
    <source>
        <dbReference type="EMBL" id="OZC11680.1"/>
    </source>
</evidence>
<dbReference type="Pfam" id="PF00400">
    <property type="entry name" value="WD40"/>
    <property type="match status" value="3"/>
</dbReference>
<comment type="similarity">
    <text evidence="4">Belongs to the WD repeat coronin family.</text>
</comment>
<feature type="region of interest" description="Disordered" evidence="5">
    <location>
        <begin position="565"/>
        <end position="607"/>
    </location>
</feature>
<dbReference type="GO" id="GO:0007015">
    <property type="term" value="P:actin filament organization"/>
    <property type="evidence" value="ECO:0007669"/>
    <property type="project" value="TreeGrafter"/>
</dbReference>
<dbReference type="InterPro" id="IPR001680">
    <property type="entry name" value="WD40_rpt"/>
</dbReference>
<feature type="compositionally biased region" description="Basic and acidic residues" evidence="5">
    <location>
        <begin position="509"/>
        <end position="521"/>
    </location>
</feature>
<dbReference type="InterPro" id="IPR015943">
    <property type="entry name" value="WD40/YVTN_repeat-like_dom_sf"/>
</dbReference>
<dbReference type="Pfam" id="PF08953">
    <property type="entry name" value="DUF1899"/>
    <property type="match status" value="1"/>
</dbReference>
<feature type="domain" description="DUF1899" evidence="6">
    <location>
        <begin position="3"/>
        <end position="66"/>
    </location>
</feature>
<dbReference type="EMBL" id="KZ269980">
    <property type="protein sequence ID" value="OZC11680.1"/>
    <property type="molecule type" value="Genomic_DNA"/>
</dbReference>
<dbReference type="SMART" id="SM01167">
    <property type="entry name" value="DUF1900"/>
    <property type="match status" value="1"/>
</dbReference>
<dbReference type="AlphaFoldDB" id="A0A238C3N8"/>
<feature type="repeat" description="WD" evidence="3">
    <location>
        <begin position="200"/>
        <end position="241"/>
    </location>
</feature>
<keyword evidence="2 4" id="KW-0677">Repeat</keyword>
<accession>A0A238C3N8</accession>
<dbReference type="PANTHER" id="PTHR10856:SF0">
    <property type="entry name" value="CORONIN"/>
    <property type="match status" value="1"/>
</dbReference>
<dbReference type="PANTHER" id="PTHR10856">
    <property type="entry name" value="CORONIN"/>
    <property type="match status" value="1"/>
</dbReference>
<protein>
    <recommendedName>
        <fullName evidence="4">Coronin</fullName>
    </recommendedName>
</protein>
<evidence type="ECO:0000313" key="8">
    <source>
        <dbReference type="Proteomes" id="UP000242913"/>
    </source>
</evidence>
<evidence type="ECO:0000256" key="5">
    <source>
        <dbReference type="SAM" id="MobiDB-lite"/>
    </source>
</evidence>
<dbReference type="OrthoDB" id="1850764at2759"/>
<dbReference type="PROSITE" id="PS50082">
    <property type="entry name" value="WD_REPEATS_2"/>
    <property type="match status" value="2"/>
</dbReference>
<evidence type="ECO:0000256" key="1">
    <source>
        <dbReference type="ARBA" id="ARBA00022574"/>
    </source>
</evidence>
<feature type="compositionally biased region" description="Polar residues" evidence="5">
    <location>
        <begin position="585"/>
        <end position="604"/>
    </location>
</feature>
<evidence type="ECO:0000256" key="4">
    <source>
        <dbReference type="RuleBase" id="RU280818"/>
    </source>
</evidence>
<reference evidence="7 8" key="1">
    <citation type="submission" date="2015-12" db="EMBL/GenBank/DDBJ databases">
        <title>Draft genome of the nematode, Onchocerca flexuosa.</title>
        <authorList>
            <person name="Mitreva M."/>
        </authorList>
    </citation>
    <scope>NUCLEOTIDE SEQUENCE [LARGE SCALE GENOMIC DNA]</scope>
    <source>
        <strain evidence="7">Red Deer</strain>
    </source>
</reference>
<dbReference type="GO" id="GO:0051015">
    <property type="term" value="F:actin filament binding"/>
    <property type="evidence" value="ECO:0007669"/>
    <property type="project" value="TreeGrafter"/>
</dbReference>
<dbReference type="InterPro" id="IPR015048">
    <property type="entry name" value="DUF1899"/>
</dbReference>
<dbReference type="SMART" id="SM00320">
    <property type="entry name" value="WD40"/>
    <property type="match status" value="3"/>
</dbReference>
<evidence type="ECO:0000259" key="6">
    <source>
        <dbReference type="SMART" id="SM01166"/>
    </source>
</evidence>
<sequence length="645" mass="72671">MSNIVRQSKFRHVFCKPVKHEQCMSDIRITEITWDSLFCACNSKFIAIICKGAGGPFLVIPINKVGRIEKDYPFVDAHRAPCLEIAWSPFNDNVIASCSEDTTCKVSLPNSFSALLYISLEYVCRGTIMSLIKYIIKVWLIPQNGLIRTINEPAVELCGHQKRVNTLAWHPTASNILLTAGGENKLLIWNVGTGDALLEISGHPDMIWSVSFNYDGSRFVTTSKDRKIRVIDSHTGEVLYQGNGHEGVKPQRAIFLKDGRIFTTGFTKRSERLYALRTQENLDEPLIQEELDTSNGVLFPLYDEDSGLVYLAGKVSGSKSHRLAIQGDCAIRYYEVNNEYPFVHYINTYTTSEPQRGIAFMPKLGLNSNENEIARIYKVTTKGIVDELQFFVPRKSDLYQADLYPDTRSHVPALTAEQFIGGQNAPPNLVPVNPDAAVAKPKIQVAKKANILANLPPSQELATSRPQTEQQRKSSNEDIHHKEPASTIRQTRPKSMLAGPVDEDTGIIRIERGGGPEREQRPQNARSPERLNPMVPRQQVHLRSHVERDGALTTPGQRRITADLERIRREKDREPDREELAPPQQMHSNSVSPRQSVSGTSEPSSLEDVLSDLNKIKTILRQHERRIRLLEDEIAEKNMADTYSF</sequence>
<feature type="compositionally biased region" description="Basic and acidic residues" evidence="5">
    <location>
        <begin position="470"/>
        <end position="484"/>
    </location>
</feature>
<dbReference type="InterPro" id="IPR036322">
    <property type="entry name" value="WD40_repeat_dom_sf"/>
</dbReference>
<keyword evidence="8" id="KW-1185">Reference proteome</keyword>
<gene>
    <name evidence="7" type="ORF">X798_01543</name>
</gene>
<feature type="repeat" description="WD" evidence="3">
    <location>
        <begin position="157"/>
        <end position="199"/>
    </location>
</feature>
<name>A0A238C3N8_9BILA</name>
<dbReference type="Proteomes" id="UP000242913">
    <property type="component" value="Unassembled WGS sequence"/>
</dbReference>
<dbReference type="PROSITE" id="PS50294">
    <property type="entry name" value="WD_REPEATS_REGION"/>
    <property type="match status" value="2"/>
</dbReference>